<dbReference type="CDD" id="cd00761">
    <property type="entry name" value="Glyco_tranf_GTA_type"/>
    <property type="match status" value="1"/>
</dbReference>
<reference evidence="2 3" key="1">
    <citation type="submission" date="2020-03" db="EMBL/GenBank/DDBJ databases">
        <title>Chryseoglobus sp. isolated from a deep-sea seamount.</title>
        <authorList>
            <person name="Zhang D.-C."/>
        </authorList>
    </citation>
    <scope>NUCLEOTIDE SEQUENCE [LARGE SCALE GENOMIC DNA]</scope>
    <source>
        <strain evidence="2 3">KN1116</strain>
    </source>
</reference>
<dbReference type="RefSeq" id="WP_152584112.1">
    <property type="nucleotide sequence ID" value="NZ_VIKT02000025.1"/>
</dbReference>
<dbReference type="OrthoDB" id="3171021at2"/>
<protein>
    <submittedName>
        <fullName evidence="2">Glycosyltransferase family 2 protein</fullName>
    </submittedName>
</protein>
<evidence type="ECO:0000313" key="2">
    <source>
        <dbReference type="EMBL" id="NHF63903.1"/>
    </source>
</evidence>
<sequence length="393" mass="42656">MSDVPGPEIAVEVIVPVHDRARPLARAVASVTESGLRWGDQIVVTVVAHNLPVDAAEDMLASVPTEAVVTVLACDDGLPSPAGPRTLALERSRARYVSFLDSDDWLEPGALAHWLRLAERHGLAAVIAPERHASGRAVLNPPVRPLHAGALHPRRDRLPYRTALRGLLERAAILDEGLRFSTGVTNGSDQPVSLGLWFSGRPLRFASRAPAYVLGDDAPSRVTRTPQPLDAEVAASAQLLRGPWFRSLALRDRQLVATKMVRIHLLPGLALRTLDVTDDKAAHECAHAAAFLHLARDAAPGLERSLSRTDERLVEQVLAAQPDLPRVRDLLAQRRHFTRPSTLLTRRLGDALRRDAPLRLAAASALLPLRLRLRRAATRPNPDGTSTAPASRG</sequence>
<keyword evidence="3" id="KW-1185">Reference proteome</keyword>
<evidence type="ECO:0000259" key="1">
    <source>
        <dbReference type="Pfam" id="PF00535"/>
    </source>
</evidence>
<accession>A0A9E5MJ79</accession>
<proteinExistence type="predicted"/>
<dbReference type="Pfam" id="PF00535">
    <property type="entry name" value="Glycos_transf_2"/>
    <property type="match status" value="1"/>
</dbReference>
<dbReference type="InterPro" id="IPR001173">
    <property type="entry name" value="Glyco_trans_2-like"/>
</dbReference>
<dbReference type="Gene3D" id="3.90.550.10">
    <property type="entry name" value="Spore Coat Polysaccharide Biosynthesis Protein SpsA, Chain A"/>
    <property type="match status" value="1"/>
</dbReference>
<dbReference type="AlphaFoldDB" id="A0A9E5MJ79"/>
<dbReference type="Proteomes" id="UP000818266">
    <property type="component" value="Unassembled WGS sequence"/>
</dbReference>
<organism evidence="2 3">
    <name type="scientific">Microcella pacifica</name>
    <dbReference type="NCBI Taxonomy" id="2591847"/>
    <lineage>
        <taxon>Bacteria</taxon>
        <taxon>Bacillati</taxon>
        <taxon>Actinomycetota</taxon>
        <taxon>Actinomycetes</taxon>
        <taxon>Micrococcales</taxon>
        <taxon>Microbacteriaceae</taxon>
        <taxon>Microcella</taxon>
    </lineage>
</organism>
<evidence type="ECO:0000313" key="3">
    <source>
        <dbReference type="Proteomes" id="UP000818266"/>
    </source>
</evidence>
<comment type="caution">
    <text evidence="2">The sequence shown here is derived from an EMBL/GenBank/DDBJ whole genome shotgun (WGS) entry which is preliminary data.</text>
</comment>
<feature type="domain" description="Glycosyltransferase 2-like" evidence="1">
    <location>
        <begin position="13"/>
        <end position="138"/>
    </location>
</feature>
<name>A0A9E5MJ79_9MICO</name>
<gene>
    <name evidence="2" type="ORF">FK219_011785</name>
</gene>
<dbReference type="EMBL" id="VIKT02000025">
    <property type="protein sequence ID" value="NHF63903.1"/>
    <property type="molecule type" value="Genomic_DNA"/>
</dbReference>
<dbReference type="SUPFAM" id="SSF53448">
    <property type="entry name" value="Nucleotide-diphospho-sugar transferases"/>
    <property type="match status" value="1"/>
</dbReference>
<dbReference type="InterPro" id="IPR029044">
    <property type="entry name" value="Nucleotide-diphossugar_trans"/>
</dbReference>